<protein>
    <submittedName>
        <fullName evidence="2">Uncharacterized protein</fullName>
    </submittedName>
</protein>
<sequence>MATSPRRCTATNRGEATHSGGQVQEGKGMQCPIWKALLYYISLKPFVMMITRFAKSIFTSARFYDEFEMEVDPVHVLQLSSQCSGVPLTNQEEVLRFARVCGDPETISDLDPTRFNLT</sequence>
<evidence type="ECO:0000256" key="1">
    <source>
        <dbReference type="SAM" id="MobiDB-lite"/>
    </source>
</evidence>
<proteinExistence type="predicted"/>
<accession>F4W9H8</accession>
<name>F4W9H8_ACREC</name>
<feature type="compositionally biased region" description="Polar residues" evidence="1">
    <location>
        <begin position="9"/>
        <end position="22"/>
    </location>
</feature>
<evidence type="ECO:0000313" key="3">
    <source>
        <dbReference type="Proteomes" id="UP000007755"/>
    </source>
</evidence>
<organism evidence="3">
    <name type="scientific">Acromyrmex echinatior</name>
    <name type="common">Panamanian leafcutter ant</name>
    <name type="synonym">Acromyrmex octospinosus echinatior</name>
    <dbReference type="NCBI Taxonomy" id="103372"/>
    <lineage>
        <taxon>Eukaryota</taxon>
        <taxon>Metazoa</taxon>
        <taxon>Ecdysozoa</taxon>
        <taxon>Arthropoda</taxon>
        <taxon>Hexapoda</taxon>
        <taxon>Insecta</taxon>
        <taxon>Pterygota</taxon>
        <taxon>Neoptera</taxon>
        <taxon>Endopterygota</taxon>
        <taxon>Hymenoptera</taxon>
        <taxon>Apocrita</taxon>
        <taxon>Aculeata</taxon>
        <taxon>Formicoidea</taxon>
        <taxon>Formicidae</taxon>
        <taxon>Myrmicinae</taxon>
        <taxon>Acromyrmex</taxon>
    </lineage>
</organism>
<keyword evidence="3" id="KW-1185">Reference proteome</keyword>
<dbReference type="Proteomes" id="UP000007755">
    <property type="component" value="Unassembled WGS sequence"/>
</dbReference>
<feature type="region of interest" description="Disordered" evidence="1">
    <location>
        <begin position="1"/>
        <end position="27"/>
    </location>
</feature>
<dbReference type="AlphaFoldDB" id="F4W9H8"/>
<reference evidence="2" key="1">
    <citation type="submission" date="2011-02" db="EMBL/GenBank/DDBJ databases">
        <title>The genome of the leaf-cutting ant Acromyrmex echinatior suggests key adaptations to social evolution and fungus farming.</title>
        <authorList>
            <person name="Nygaard S."/>
            <person name="Zhang G."/>
        </authorList>
    </citation>
    <scope>NUCLEOTIDE SEQUENCE</scope>
</reference>
<dbReference type="EMBL" id="GL888030">
    <property type="protein sequence ID" value="EGI69153.1"/>
    <property type="molecule type" value="Genomic_DNA"/>
</dbReference>
<gene>
    <name evidence="2" type="ORF">G5I_02130</name>
</gene>
<dbReference type="InParanoid" id="F4W9H8"/>
<evidence type="ECO:0000313" key="2">
    <source>
        <dbReference type="EMBL" id="EGI69153.1"/>
    </source>
</evidence>